<feature type="region of interest" description="Disordered" evidence="3">
    <location>
        <begin position="1092"/>
        <end position="1118"/>
    </location>
</feature>
<evidence type="ECO:0000313" key="7">
    <source>
        <dbReference type="Proteomes" id="UP001303373"/>
    </source>
</evidence>
<dbReference type="InterPro" id="IPR004358">
    <property type="entry name" value="Sig_transdc_His_kin-like_C"/>
</dbReference>
<feature type="compositionally biased region" description="Polar residues" evidence="3">
    <location>
        <begin position="354"/>
        <end position="376"/>
    </location>
</feature>
<feature type="compositionally biased region" description="Polar residues" evidence="3">
    <location>
        <begin position="1098"/>
        <end position="1118"/>
    </location>
</feature>
<feature type="compositionally biased region" description="Polar residues" evidence="3">
    <location>
        <begin position="300"/>
        <end position="330"/>
    </location>
</feature>
<dbReference type="InterPro" id="IPR005467">
    <property type="entry name" value="His_kinase_dom"/>
</dbReference>
<dbReference type="PRINTS" id="PR00344">
    <property type="entry name" value="BCTRLSENSOR"/>
</dbReference>
<feature type="region of interest" description="Disordered" evidence="3">
    <location>
        <begin position="295"/>
        <end position="334"/>
    </location>
</feature>
<dbReference type="Pfam" id="PF00072">
    <property type="entry name" value="Response_reg"/>
    <property type="match status" value="1"/>
</dbReference>
<dbReference type="SUPFAM" id="SSF55874">
    <property type="entry name" value="ATPase domain of HSP90 chaperone/DNA topoisomerase II/histidine kinase"/>
    <property type="match status" value="1"/>
</dbReference>
<dbReference type="PROSITE" id="PS50110">
    <property type="entry name" value="RESPONSE_REGULATORY"/>
    <property type="match status" value="1"/>
</dbReference>
<accession>A0AAQ3RB26</accession>
<evidence type="ECO:0000259" key="5">
    <source>
        <dbReference type="PROSITE" id="PS50110"/>
    </source>
</evidence>
<feature type="region of interest" description="Disordered" evidence="3">
    <location>
        <begin position="513"/>
        <end position="539"/>
    </location>
</feature>
<dbReference type="SMART" id="SM00388">
    <property type="entry name" value="HisKA"/>
    <property type="match status" value="1"/>
</dbReference>
<dbReference type="PROSITE" id="PS50109">
    <property type="entry name" value="HIS_KIN"/>
    <property type="match status" value="1"/>
</dbReference>
<dbReference type="CDD" id="cd00082">
    <property type="entry name" value="HisKA"/>
    <property type="match status" value="1"/>
</dbReference>
<dbReference type="SMART" id="SM00448">
    <property type="entry name" value="REC"/>
    <property type="match status" value="1"/>
</dbReference>
<dbReference type="Gene3D" id="1.10.287.130">
    <property type="match status" value="1"/>
</dbReference>
<evidence type="ECO:0000256" key="3">
    <source>
        <dbReference type="SAM" id="MobiDB-lite"/>
    </source>
</evidence>
<dbReference type="SMART" id="SM00387">
    <property type="entry name" value="HATPase_c"/>
    <property type="match status" value="1"/>
</dbReference>
<dbReference type="PANTHER" id="PTHR43719:SF11">
    <property type="entry name" value="HISTIDINE KINASE_RESPONSE REGULATOR, PUTATIVE-RELATED"/>
    <property type="match status" value="1"/>
</dbReference>
<dbReference type="Pfam" id="PF02518">
    <property type="entry name" value="HATPase_c"/>
    <property type="match status" value="1"/>
</dbReference>
<dbReference type="SUPFAM" id="SSF55781">
    <property type="entry name" value="GAF domain-like"/>
    <property type="match status" value="1"/>
</dbReference>
<dbReference type="EMBL" id="CP138588">
    <property type="protein sequence ID" value="WPH02791.1"/>
    <property type="molecule type" value="Genomic_DNA"/>
</dbReference>
<proteinExistence type="predicted"/>
<feature type="compositionally biased region" description="Low complexity" evidence="3">
    <location>
        <begin position="513"/>
        <end position="525"/>
    </location>
</feature>
<keyword evidence="1 2" id="KW-0597">Phosphoprotein</keyword>
<evidence type="ECO:0000256" key="1">
    <source>
        <dbReference type="ARBA" id="ARBA00022553"/>
    </source>
</evidence>
<dbReference type="Proteomes" id="UP001303373">
    <property type="component" value="Chromosome 9"/>
</dbReference>
<dbReference type="PANTHER" id="PTHR43719">
    <property type="entry name" value="TWO-COMPONENT HISTIDINE KINASE"/>
    <property type="match status" value="1"/>
</dbReference>
<dbReference type="InterPro" id="IPR003661">
    <property type="entry name" value="HisK_dim/P_dom"/>
</dbReference>
<keyword evidence="7" id="KW-1185">Reference proteome</keyword>
<dbReference type="InterPro" id="IPR036890">
    <property type="entry name" value="HATPase_C_sf"/>
</dbReference>
<dbReference type="SUPFAM" id="SSF52172">
    <property type="entry name" value="CheY-like"/>
    <property type="match status" value="1"/>
</dbReference>
<feature type="region of interest" description="Disordered" evidence="3">
    <location>
        <begin position="421"/>
        <end position="479"/>
    </location>
</feature>
<reference evidence="6 7" key="1">
    <citation type="submission" date="2023-11" db="EMBL/GenBank/DDBJ databases">
        <title>An acidophilic fungus is an integral part of prey digestion in a carnivorous sundew plant.</title>
        <authorList>
            <person name="Tsai I.J."/>
        </authorList>
    </citation>
    <scope>NUCLEOTIDE SEQUENCE [LARGE SCALE GENOMIC DNA]</scope>
    <source>
        <strain evidence="6">169a</strain>
    </source>
</reference>
<evidence type="ECO:0000313" key="6">
    <source>
        <dbReference type="EMBL" id="WPH02791.1"/>
    </source>
</evidence>
<sequence length="1295" mass="143515">MADTVVPAAEASAAWDGGILGRAIRPRNEATRERDVYRYLHPWLDLYQGDIDRPTFKSAVCKPQVCPDVTLNALTQLGALRLNARRCFATLVTSSVEYVLAESSRSLKPDLWIGTSSFPREEGLTTNAIRDWRKNRIDRCPPEEDDYYYTDSCSPHWYIISDVRQYSDIQERAFVKHGHGKHRFYFSVPLRDSQGSALGALTVIDDKPRFGVSAEEMTAMEDIANSISDHLDASLVRSQRQRSEKLIKALGLFNDGKESLRDWWFEQDDARLRKDRLFRNGTLDAHDQQKRANYEFGKQNIPSTRVSPFSQPTAVPYQGSESIATRTNTSARDDQEAMNIEWHDFAASPEQEHSPNINYSSNSDANVQRQSNRSTTSVPAEFNLGQATDHTFARASNLLREALHAEGVVFVDTAYVSTQSMSHKSSDSENNSSTNEELAQNLTSDPETSDSSSNSSPGIAKVNGFSTRQVSSITDPQPGKHFRIPRRFLSRLTKQYKLGKIFNFEENGAVYASSSEGTTTTSSSDGGKKKAKPQTPAQRDALRLRKFMPGARTIAFYPLWDDTHGRYRAAALCWSTISFRFFDPSEDITYLASFGHSMIAELSRLETLSADRAKTSFISSISHELRSPLHGILAGVEFLQESQLTPFQAEMTQTINMAGRTLLDTVNHVLDYSKITNFNRAQRLERAAVDASRHHSNVEGVKSELGVTLNVNLARLTEELVETVVSSFRFEEMTRNSGEKTPYGDTSQNQSSTTLSYKTPKVSPVSITVNIASQDNWTVAISPGSWTRIVTNIVSNALKYTKEGTISIRLDVDENTDAFDDEIKRIRLTVEDTGIGISEQFLTHSLYTPFKQEDSHAPGTGLGLSIVKQIVKDMGANFKISSQVGRGTRVVLDLDAKFVFGDRSAQPDPLIAAARKLPFDRLHLLDISAEDHSSGSEHFDAVCSSVLESSEEWVNFTTSSGPRLAIQSETCVYAIPEADYIRLVTQNSQQLSTLISEVTAPLLILGDSVNALPREISVEGFTRKPAYIHQPIGPRKLLRALTSGDSSTLFSSAHNNEGASPHLLRTQYDPPSLQKRPLPWNDAAAIGTAKMARPKVSGNKTPGQTEGRPSTPGSTPTAVRTISNLAFVPPSSPSLVSLPTERRADAIQSKNRLNVDPRTIMLVEDNEINMKLLVTLMQKQDLAYKSAVNGLEAVELFTANPTAYSLILMDMSMPVMDGFEATSKIRSVERKRQLSPCLIIALTGVTSAESRQKAMNSGIDRYFTKPIRMKQLADLVDEIKLVEAEPESGDDNSDS</sequence>
<dbReference type="Pfam" id="PF00512">
    <property type="entry name" value="HisKA"/>
    <property type="match status" value="1"/>
</dbReference>
<dbReference type="Gene3D" id="3.40.50.2300">
    <property type="match status" value="1"/>
</dbReference>
<dbReference type="InterPro" id="IPR011006">
    <property type="entry name" value="CheY-like_superfamily"/>
</dbReference>
<gene>
    <name evidence="6" type="ORF">R9X50_00565900</name>
</gene>
<dbReference type="GO" id="GO:0000155">
    <property type="term" value="F:phosphorelay sensor kinase activity"/>
    <property type="evidence" value="ECO:0007669"/>
    <property type="project" value="InterPro"/>
</dbReference>
<feature type="region of interest" description="Disordered" evidence="3">
    <location>
        <begin position="349"/>
        <end position="376"/>
    </location>
</feature>
<name>A0AAQ3RB26_9PEZI</name>
<feature type="compositionally biased region" description="Polar residues" evidence="3">
    <location>
        <begin position="744"/>
        <end position="757"/>
    </location>
</feature>
<dbReference type="InterPro" id="IPR036097">
    <property type="entry name" value="HisK_dim/P_sf"/>
</dbReference>
<dbReference type="FunFam" id="1.10.287.130:FF:000023">
    <property type="entry name" value="Sensor histidine kinase/response regulator, putative"/>
    <property type="match status" value="1"/>
</dbReference>
<dbReference type="SUPFAM" id="SSF47384">
    <property type="entry name" value="Homodimeric domain of signal transducing histidine kinase"/>
    <property type="match status" value="1"/>
</dbReference>
<feature type="compositionally biased region" description="Polar residues" evidence="3">
    <location>
        <begin position="464"/>
        <end position="475"/>
    </location>
</feature>
<dbReference type="InterPro" id="IPR050956">
    <property type="entry name" value="2C_system_His_kinase"/>
</dbReference>
<feature type="domain" description="Response regulatory" evidence="5">
    <location>
        <begin position="1159"/>
        <end position="1280"/>
    </location>
</feature>
<evidence type="ECO:0000259" key="4">
    <source>
        <dbReference type="PROSITE" id="PS50109"/>
    </source>
</evidence>
<dbReference type="InterPro" id="IPR001789">
    <property type="entry name" value="Sig_transdc_resp-reg_receiver"/>
</dbReference>
<feature type="region of interest" description="Disordered" evidence="3">
    <location>
        <begin position="735"/>
        <end position="757"/>
    </location>
</feature>
<dbReference type="CDD" id="cd17546">
    <property type="entry name" value="REC_hyHK_CKI1_RcsC-like"/>
    <property type="match status" value="1"/>
</dbReference>
<feature type="domain" description="Histidine kinase" evidence="4">
    <location>
        <begin position="620"/>
        <end position="898"/>
    </location>
</feature>
<organism evidence="6 7">
    <name type="scientific">Acrodontium crateriforme</name>
    <dbReference type="NCBI Taxonomy" id="150365"/>
    <lineage>
        <taxon>Eukaryota</taxon>
        <taxon>Fungi</taxon>
        <taxon>Dikarya</taxon>
        <taxon>Ascomycota</taxon>
        <taxon>Pezizomycotina</taxon>
        <taxon>Dothideomycetes</taxon>
        <taxon>Dothideomycetidae</taxon>
        <taxon>Mycosphaerellales</taxon>
        <taxon>Teratosphaeriaceae</taxon>
        <taxon>Acrodontium</taxon>
    </lineage>
</organism>
<feature type="compositionally biased region" description="Low complexity" evidence="3">
    <location>
        <begin position="421"/>
        <end position="457"/>
    </location>
</feature>
<evidence type="ECO:0000256" key="2">
    <source>
        <dbReference type="PROSITE-ProRule" id="PRU00169"/>
    </source>
</evidence>
<feature type="modified residue" description="4-aspartylphosphate" evidence="2">
    <location>
        <position position="1210"/>
    </location>
</feature>
<dbReference type="InterPro" id="IPR003594">
    <property type="entry name" value="HATPase_dom"/>
</dbReference>
<protein>
    <submittedName>
        <fullName evidence="6">Uncharacterized protein</fullName>
    </submittedName>
</protein>
<dbReference type="Gene3D" id="3.30.565.10">
    <property type="entry name" value="Histidine kinase-like ATPase, C-terminal domain"/>
    <property type="match status" value="1"/>
</dbReference>